<proteinExistence type="predicted"/>
<protein>
    <submittedName>
        <fullName evidence="1">Uncharacterized protein</fullName>
    </submittedName>
</protein>
<reference evidence="1 2" key="1">
    <citation type="submission" date="2007-06" db="EMBL/GenBank/DDBJ databases">
        <title>The Genome Sequence of Coccidioides posadasii RMSCC_3488.</title>
        <authorList>
            <consortium name="Coccidioides Genome Resources Consortium"/>
            <consortium name="The Broad Institute Genome Sequencing Platform"/>
            <person name="Henn M.R."/>
            <person name="Sykes S."/>
            <person name="Young S."/>
            <person name="Jaffe D."/>
            <person name="Berlin A."/>
            <person name="Alvarez P."/>
            <person name="Butler J."/>
            <person name="Gnerre S."/>
            <person name="Grabherr M."/>
            <person name="Mauceli E."/>
            <person name="Brockman W."/>
            <person name="Kodira C."/>
            <person name="Alvarado L."/>
            <person name="Zeng Q."/>
            <person name="Crawford M."/>
            <person name="Antoine C."/>
            <person name="Devon K."/>
            <person name="Galgiani J."/>
            <person name="Orsborn K."/>
            <person name="Lewis M.L."/>
            <person name="Nusbaum C."/>
            <person name="Galagan J."/>
            <person name="Birren B."/>
        </authorList>
    </citation>
    <scope>NUCLEOTIDE SEQUENCE [LARGE SCALE GENOMIC DNA]</scope>
    <source>
        <strain evidence="1 2">RMSCC 3488</strain>
    </source>
</reference>
<reference evidence="2" key="3">
    <citation type="journal article" date="2010" name="Genome Res.">
        <title>Population genomic sequencing of Coccidioides fungi reveals recent hybridization and transposon control.</title>
        <authorList>
            <person name="Neafsey D.E."/>
            <person name="Barker B.M."/>
            <person name="Sharpton T.J."/>
            <person name="Stajich J.E."/>
            <person name="Park D.J."/>
            <person name="Whiston E."/>
            <person name="Hung C.-Y."/>
            <person name="McMahan C."/>
            <person name="White J."/>
            <person name="Sykes S."/>
            <person name="Heiman D."/>
            <person name="Young S."/>
            <person name="Zeng Q."/>
            <person name="Abouelleil A."/>
            <person name="Aftuck L."/>
            <person name="Bessette D."/>
            <person name="Brown A."/>
            <person name="FitzGerald M."/>
            <person name="Lui A."/>
            <person name="Macdonald J.P."/>
            <person name="Priest M."/>
            <person name="Orbach M.J."/>
            <person name="Galgiani J.N."/>
            <person name="Kirkland T.N."/>
            <person name="Cole G.T."/>
            <person name="Birren B.W."/>
            <person name="Henn M.R."/>
            <person name="Taylor J.W."/>
            <person name="Rounsley S.D."/>
        </authorList>
    </citation>
    <scope>NUCLEOTIDE SEQUENCE [LARGE SCALE GENOMIC DNA]</scope>
    <source>
        <strain evidence="2">RMSCC 3488</strain>
    </source>
</reference>
<dbReference type="EMBL" id="DS268110">
    <property type="protein sequence ID" value="KMM67739.1"/>
    <property type="molecule type" value="Genomic_DNA"/>
</dbReference>
<accession>A0A0J6FFT1</accession>
<gene>
    <name evidence="1" type="ORF">CPAG_04072</name>
</gene>
<evidence type="ECO:0000313" key="1">
    <source>
        <dbReference type="EMBL" id="KMM67739.1"/>
    </source>
</evidence>
<reference evidence="2" key="2">
    <citation type="journal article" date="2009" name="Genome Res.">
        <title>Comparative genomic analyses of the human fungal pathogens Coccidioides and their relatives.</title>
        <authorList>
            <person name="Sharpton T.J."/>
            <person name="Stajich J.E."/>
            <person name="Rounsley S.D."/>
            <person name="Gardner M.J."/>
            <person name="Wortman J.R."/>
            <person name="Jordar V.S."/>
            <person name="Maiti R."/>
            <person name="Kodira C.D."/>
            <person name="Neafsey D.E."/>
            <person name="Zeng Q."/>
            <person name="Hung C.-Y."/>
            <person name="McMahan C."/>
            <person name="Muszewska A."/>
            <person name="Grynberg M."/>
            <person name="Mandel M.A."/>
            <person name="Kellner E.M."/>
            <person name="Barker B.M."/>
            <person name="Galgiani J.N."/>
            <person name="Orbach M.J."/>
            <person name="Kirkland T.N."/>
            <person name="Cole G.T."/>
            <person name="Henn M.R."/>
            <person name="Birren B.W."/>
            <person name="Taylor J.W."/>
        </authorList>
    </citation>
    <scope>NUCLEOTIDE SEQUENCE [LARGE SCALE GENOMIC DNA]</scope>
    <source>
        <strain evidence="2">RMSCC 3488</strain>
    </source>
</reference>
<sequence>MAMMSRSIVCNLWGPMTCNDLRKATVWIAILRQILYCETMNGRIGEPIPWPLCFLRHLRTVQPAISADASNKKDIVAEGRLAKWAPREEWRLFMLQVGTRSRSSAGMRFMKQRSMA</sequence>
<organism evidence="1 2">
    <name type="scientific">Coccidioides posadasii RMSCC 3488</name>
    <dbReference type="NCBI Taxonomy" id="454284"/>
    <lineage>
        <taxon>Eukaryota</taxon>
        <taxon>Fungi</taxon>
        <taxon>Dikarya</taxon>
        <taxon>Ascomycota</taxon>
        <taxon>Pezizomycotina</taxon>
        <taxon>Eurotiomycetes</taxon>
        <taxon>Eurotiomycetidae</taxon>
        <taxon>Onygenales</taxon>
        <taxon>Onygenaceae</taxon>
        <taxon>Coccidioides</taxon>
    </lineage>
</organism>
<dbReference type="VEuPathDB" id="FungiDB:CPAG_04072"/>
<name>A0A0J6FFT1_COCPO</name>
<dbReference type="Proteomes" id="UP000054567">
    <property type="component" value="Unassembled WGS sequence"/>
</dbReference>
<dbReference type="AlphaFoldDB" id="A0A0J6FFT1"/>
<evidence type="ECO:0000313" key="2">
    <source>
        <dbReference type="Proteomes" id="UP000054567"/>
    </source>
</evidence>